<dbReference type="RefSeq" id="WP_305024724.1">
    <property type="nucleotide sequence ID" value="NZ_JAUQTB010000007.1"/>
</dbReference>
<gene>
    <name evidence="2" type="ORF">Q5741_13985</name>
</gene>
<evidence type="ECO:0008006" key="4">
    <source>
        <dbReference type="Google" id="ProtNLM"/>
    </source>
</evidence>
<dbReference type="Proteomes" id="UP001240171">
    <property type="component" value="Unassembled WGS sequence"/>
</dbReference>
<organism evidence="2 3">
    <name type="scientific">Paenibacillus lacisoli</name>
    <dbReference type="NCBI Taxonomy" id="3064525"/>
    <lineage>
        <taxon>Bacteria</taxon>
        <taxon>Bacillati</taxon>
        <taxon>Bacillota</taxon>
        <taxon>Bacilli</taxon>
        <taxon>Bacillales</taxon>
        <taxon>Paenibacillaceae</taxon>
        <taxon>Paenibacillus</taxon>
    </lineage>
</organism>
<accession>A0ABT9CE75</accession>
<dbReference type="Gene3D" id="2.40.320.10">
    <property type="entry name" value="Hypothetical Protein Pfu-838710-001"/>
    <property type="match status" value="1"/>
</dbReference>
<comment type="caution">
    <text evidence="2">The sequence shown here is derived from an EMBL/GenBank/DDBJ whole genome shotgun (WGS) entry which is preliminary data.</text>
</comment>
<sequence length="286" mass="31448">MKLKSRTTKSFAIAALSAVMLATGWQAPSTAEAAANAVPSYEVKFMLKADQVLKSDHSLQDQVENTFQIEEPAARQLVEYFDTASLGLNDSGWNVRFRKKEDKKKYEMTYKKRYTVTNGDITAALNQANRDGFTASDTNYDAEIDWGYSKQTLSFSNDKETAASKGLVLPTSQEALQLLLANIPGKLDKTNSAGWGTATLKQSYAHGPISVSKYKGTFDGLETDIELWPIAKADGTGTEDIVEISFKTDSYNTAAASRAKLLQLLEAKGWLVPADSLKTNLVLERY</sequence>
<evidence type="ECO:0000313" key="3">
    <source>
        <dbReference type="Proteomes" id="UP001240171"/>
    </source>
</evidence>
<keyword evidence="3" id="KW-1185">Reference proteome</keyword>
<reference evidence="2 3" key="1">
    <citation type="submission" date="2023-07" db="EMBL/GenBank/DDBJ databases">
        <title>Paenibacillus sp. JX-17 nov. isolated from soil.</title>
        <authorList>
            <person name="Wan Y."/>
            <person name="Liu B."/>
        </authorList>
    </citation>
    <scope>NUCLEOTIDE SEQUENCE [LARGE SCALE GENOMIC DNA]</scope>
    <source>
        <strain evidence="2 3">JX-17</strain>
    </source>
</reference>
<name>A0ABT9CE75_9BACL</name>
<protein>
    <recommendedName>
        <fullName evidence="4">CYTH domain-containing protein</fullName>
    </recommendedName>
</protein>
<evidence type="ECO:0000313" key="2">
    <source>
        <dbReference type="EMBL" id="MDO7907516.1"/>
    </source>
</evidence>
<feature type="signal peptide" evidence="1">
    <location>
        <begin position="1"/>
        <end position="27"/>
    </location>
</feature>
<dbReference type="EMBL" id="JAUQTB010000007">
    <property type="protein sequence ID" value="MDO7907516.1"/>
    <property type="molecule type" value="Genomic_DNA"/>
</dbReference>
<proteinExistence type="predicted"/>
<feature type="chain" id="PRO_5046784298" description="CYTH domain-containing protein" evidence="1">
    <location>
        <begin position="28"/>
        <end position="286"/>
    </location>
</feature>
<evidence type="ECO:0000256" key="1">
    <source>
        <dbReference type="SAM" id="SignalP"/>
    </source>
</evidence>
<keyword evidence="1" id="KW-0732">Signal</keyword>